<name>A0A9W9AID4_9AGAR</name>
<evidence type="ECO:0000256" key="1">
    <source>
        <dbReference type="SAM" id="Coils"/>
    </source>
</evidence>
<proteinExistence type="predicted"/>
<gene>
    <name evidence="3" type="ORF">J3R30DRAFT_1761304</name>
</gene>
<keyword evidence="1" id="KW-0175">Coiled coil</keyword>
<dbReference type="AlphaFoldDB" id="A0A9W9AID4"/>
<protein>
    <submittedName>
        <fullName evidence="3">Uncharacterized protein</fullName>
    </submittedName>
</protein>
<reference evidence="3" key="1">
    <citation type="submission" date="2022-08" db="EMBL/GenBank/DDBJ databases">
        <title>A Global Phylogenomic Analysis of the Shiitake Genus Lentinula.</title>
        <authorList>
            <consortium name="DOE Joint Genome Institute"/>
            <person name="Sierra-Patev S."/>
            <person name="Min B."/>
            <person name="Naranjo-Ortiz M."/>
            <person name="Looney B."/>
            <person name="Konkel Z."/>
            <person name="Slot J.C."/>
            <person name="Sakamoto Y."/>
            <person name="Steenwyk J.L."/>
            <person name="Rokas A."/>
            <person name="Carro J."/>
            <person name="Camarero S."/>
            <person name="Ferreira P."/>
            <person name="Molpeceres G."/>
            <person name="Ruiz-Duenas F.J."/>
            <person name="Serrano A."/>
            <person name="Henrissat B."/>
            <person name="Drula E."/>
            <person name="Hughes K.W."/>
            <person name="Mata J.L."/>
            <person name="Ishikawa N.K."/>
            <person name="Vargas-Isla R."/>
            <person name="Ushijima S."/>
            <person name="Smith C.A."/>
            <person name="Ahrendt S."/>
            <person name="Andreopoulos W."/>
            <person name="He G."/>
            <person name="Labutti K."/>
            <person name="Lipzen A."/>
            <person name="Ng V."/>
            <person name="Riley R."/>
            <person name="Sandor L."/>
            <person name="Barry K."/>
            <person name="Martinez A.T."/>
            <person name="Xiao Y."/>
            <person name="Gibbons J.G."/>
            <person name="Terashima K."/>
            <person name="Grigoriev I.V."/>
            <person name="Hibbett D.S."/>
        </authorList>
    </citation>
    <scope>NUCLEOTIDE SEQUENCE</scope>
    <source>
        <strain evidence="3">JLM2183</strain>
    </source>
</reference>
<dbReference type="Proteomes" id="UP001150266">
    <property type="component" value="Unassembled WGS sequence"/>
</dbReference>
<evidence type="ECO:0000313" key="4">
    <source>
        <dbReference type="Proteomes" id="UP001150266"/>
    </source>
</evidence>
<evidence type="ECO:0000256" key="2">
    <source>
        <dbReference type="SAM" id="MobiDB-lite"/>
    </source>
</evidence>
<keyword evidence="4" id="KW-1185">Reference proteome</keyword>
<evidence type="ECO:0000313" key="3">
    <source>
        <dbReference type="EMBL" id="KAJ4483307.1"/>
    </source>
</evidence>
<feature type="region of interest" description="Disordered" evidence="2">
    <location>
        <begin position="1"/>
        <end position="55"/>
    </location>
</feature>
<sequence length="277" mass="32473">MPIPQLDTANCLPRDELNGPRKSSVSDERNSHDAKGRYRPEQHKHRGGDRQQRHLPIASLLDEVRYFSEKEDRLGLEMHRTEEAISRAEYAETQLKEAFDKLTEAEEARSQSEIHSIRVQEDLHRQKEQVARLQQELREAQIQIERLQQEKSASEIEVEKIRAAKTALQSKFRSYQAKEEGREEGLKSGMLKQFQENRQYVWEAGFSDGFEEGKAAGSKEGTRKGRKEGVREGREQGRREERRNALEAFDRFIKEEREGEGDRTRRWTESVYYTESH</sequence>
<feature type="compositionally biased region" description="Basic and acidic residues" evidence="2">
    <location>
        <begin position="220"/>
        <end position="268"/>
    </location>
</feature>
<feature type="coiled-coil region" evidence="1">
    <location>
        <begin position="88"/>
        <end position="164"/>
    </location>
</feature>
<dbReference type="EMBL" id="JAOTPV010000004">
    <property type="protein sequence ID" value="KAJ4483307.1"/>
    <property type="molecule type" value="Genomic_DNA"/>
</dbReference>
<comment type="caution">
    <text evidence="3">The sequence shown here is derived from an EMBL/GenBank/DDBJ whole genome shotgun (WGS) entry which is preliminary data.</text>
</comment>
<dbReference type="OrthoDB" id="3260303at2759"/>
<organism evidence="3 4">
    <name type="scientific">Lentinula aciculospora</name>
    <dbReference type="NCBI Taxonomy" id="153920"/>
    <lineage>
        <taxon>Eukaryota</taxon>
        <taxon>Fungi</taxon>
        <taxon>Dikarya</taxon>
        <taxon>Basidiomycota</taxon>
        <taxon>Agaricomycotina</taxon>
        <taxon>Agaricomycetes</taxon>
        <taxon>Agaricomycetidae</taxon>
        <taxon>Agaricales</taxon>
        <taxon>Marasmiineae</taxon>
        <taxon>Omphalotaceae</taxon>
        <taxon>Lentinula</taxon>
    </lineage>
</organism>
<feature type="compositionally biased region" description="Basic and acidic residues" evidence="2">
    <location>
        <begin position="13"/>
        <end position="41"/>
    </location>
</feature>
<feature type="region of interest" description="Disordered" evidence="2">
    <location>
        <begin position="210"/>
        <end position="277"/>
    </location>
</feature>
<accession>A0A9W9AID4</accession>